<protein>
    <submittedName>
        <fullName evidence="1">Uncharacterized protein</fullName>
    </submittedName>
</protein>
<comment type="caution">
    <text evidence="1">The sequence shown here is derived from an EMBL/GenBank/DDBJ whole genome shotgun (WGS) entry which is preliminary data.</text>
</comment>
<dbReference type="EMBL" id="VNIK02000002">
    <property type="protein sequence ID" value="KAB5490868.1"/>
    <property type="molecule type" value="Genomic_DNA"/>
</dbReference>
<organism evidence="1 2">
    <name type="scientific">Flagellimonas hadalis</name>
    <dbReference type="NCBI Taxonomy" id="2597517"/>
    <lineage>
        <taxon>Bacteria</taxon>
        <taxon>Pseudomonadati</taxon>
        <taxon>Bacteroidota</taxon>
        <taxon>Flavobacteriia</taxon>
        <taxon>Flavobacteriales</taxon>
        <taxon>Flavobacteriaceae</taxon>
        <taxon>Flagellimonas</taxon>
    </lineage>
</organism>
<reference evidence="1" key="1">
    <citation type="submission" date="2019-10" db="EMBL/GenBank/DDBJ databases">
        <title>Muricauda hadale sp. nov., a piezophilic bacterium isolated from hadopelagic water of the Mariana Trench.</title>
        <authorList>
            <person name="Wei Y."/>
        </authorList>
    </citation>
    <scope>NUCLEOTIDE SEQUENCE [LARGE SCALE GENOMIC DNA]</scope>
    <source>
        <strain evidence="1">MT-229</strain>
    </source>
</reference>
<dbReference type="OrthoDB" id="1122787at2"/>
<evidence type="ECO:0000313" key="1">
    <source>
        <dbReference type="EMBL" id="KAB5490868.1"/>
    </source>
</evidence>
<gene>
    <name evidence="1" type="ORF">FOT42_005410</name>
</gene>
<dbReference type="Proteomes" id="UP000319204">
    <property type="component" value="Unassembled WGS sequence"/>
</dbReference>
<evidence type="ECO:0000313" key="2">
    <source>
        <dbReference type="Proteomes" id="UP000319204"/>
    </source>
</evidence>
<sequence length="86" mass="10167">MINFTQKECMGIAELQTDIIKNLLSIKDKETLLLLKEILASHDFKKEYKLSKFEQNFIAESISEYRSNHIISNDAVFKKNEEWLKE</sequence>
<keyword evidence="2" id="KW-1185">Reference proteome</keyword>
<proteinExistence type="predicted"/>
<accession>A0A5N5IRP4</accession>
<dbReference type="RefSeq" id="WP_151889559.1">
    <property type="nucleotide sequence ID" value="NZ_VNIK02000002.1"/>
</dbReference>
<name>A0A5N5IRP4_9FLAO</name>
<dbReference type="AlphaFoldDB" id="A0A5N5IRP4"/>